<evidence type="ECO:0000313" key="3">
    <source>
        <dbReference type="EMBL" id="OMJ93799.1"/>
    </source>
</evidence>
<evidence type="ECO:0008006" key="5">
    <source>
        <dbReference type="Google" id="ProtNLM"/>
    </source>
</evidence>
<gene>
    <name evidence="3" type="ORF">SteCoe_3121</name>
</gene>
<dbReference type="InterPro" id="IPR011992">
    <property type="entry name" value="EF-hand-dom_pair"/>
</dbReference>
<proteinExistence type="predicted"/>
<keyword evidence="1" id="KW-0175">Coiled coil</keyword>
<dbReference type="EMBL" id="MPUH01000036">
    <property type="protein sequence ID" value="OMJ93799.1"/>
    <property type="molecule type" value="Genomic_DNA"/>
</dbReference>
<name>A0A1R2CXR4_9CILI</name>
<evidence type="ECO:0000256" key="2">
    <source>
        <dbReference type="SAM" id="MobiDB-lite"/>
    </source>
</evidence>
<comment type="caution">
    <text evidence="3">The sequence shown here is derived from an EMBL/GenBank/DDBJ whole genome shotgun (WGS) entry which is preliminary data.</text>
</comment>
<organism evidence="3 4">
    <name type="scientific">Stentor coeruleus</name>
    <dbReference type="NCBI Taxonomy" id="5963"/>
    <lineage>
        <taxon>Eukaryota</taxon>
        <taxon>Sar</taxon>
        <taxon>Alveolata</taxon>
        <taxon>Ciliophora</taxon>
        <taxon>Postciliodesmatophora</taxon>
        <taxon>Heterotrichea</taxon>
        <taxon>Heterotrichida</taxon>
        <taxon>Stentoridae</taxon>
        <taxon>Stentor</taxon>
    </lineage>
</organism>
<feature type="coiled-coil region" evidence="1">
    <location>
        <begin position="82"/>
        <end position="165"/>
    </location>
</feature>
<dbReference type="Proteomes" id="UP000187209">
    <property type="component" value="Unassembled WGS sequence"/>
</dbReference>
<sequence length="694" mass="80520">MSGYEDERKIYSKSPVNRISKETSLGNYNRPFTAKKLEIERNQTFKKYLGRNNSGTKGKKIIQKDKSPLAAKPKPNRIVIDKERLYIENMELKLKNHELSENLINCKSKLIKLEREKQKRSEGILLENPLEKSTDSKAVNLLKIIEDSHKEIQKLKDKSKNEKNSRFKTDKNHYKKENSDKQYHEIECLKFEMIEKDKKHLIELERFKKDFEEEKKKSRRIVDKLNKANELIESLYKELKMIRTKKPSKFLPPKCLSILRDLAQSYNKSVSGYLKTFDSSNSKKISTSQLLYSLKVHDSTITSSDMDLIINYIKGSDPSTISIKKLLNYFNTFDFTLETYPNNLNEIDTLLQHLCLRMQLHRVPKENLINALLGAESLNNKSIHSQEIILLFTNTPFNFSRKEAIKIAEFLFQGVKTMKYEEFVEKFYKSVDDWEVFTPKDEESFDAYLLNLVAISEPNLQKACEDRDEESKGIISLEDFKIALSESKIELPVRVEGYLQVLFYSHNMELGVVPYRQFFQAYSSTEEQIQEDKKENIPQKYLELIGKSLTLKNRTVRNTFVYDSNGIILAEDFIQGLKTLGFEDIPKDNLIEVLEALQGNPEERVVCVHVNDLEDVMEGYGVPIDYSEKGTFRSEAESLTGTQEGHVQKISLLDSLQIDNMDFTETGPMYLESQSTPPTTSNKSIHRSSTYNNL</sequence>
<dbReference type="SUPFAM" id="SSF47473">
    <property type="entry name" value="EF-hand"/>
    <property type="match status" value="1"/>
</dbReference>
<feature type="compositionally biased region" description="Polar residues" evidence="2">
    <location>
        <begin position="672"/>
        <end position="694"/>
    </location>
</feature>
<dbReference type="AlphaFoldDB" id="A0A1R2CXR4"/>
<accession>A0A1R2CXR4</accession>
<evidence type="ECO:0000313" key="4">
    <source>
        <dbReference type="Proteomes" id="UP000187209"/>
    </source>
</evidence>
<keyword evidence="4" id="KW-1185">Reference proteome</keyword>
<feature type="coiled-coil region" evidence="1">
    <location>
        <begin position="208"/>
        <end position="245"/>
    </location>
</feature>
<evidence type="ECO:0000256" key="1">
    <source>
        <dbReference type="SAM" id="Coils"/>
    </source>
</evidence>
<feature type="region of interest" description="Disordered" evidence="2">
    <location>
        <begin position="669"/>
        <end position="694"/>
    </location>
</feature>
<reference evidence="3 4" key="1">
    <citation type="submission" date="2016-11" db="EMBL/GenBank/DDBJ databases">
        <title>The macronuclear genome of Stentor coeruleus: a giant cell with tiny introns.</title>
        <authorList>
            <person name="Slabodnick M."/>
            <person name="Ruby J.G."/>
            <person name="Reiff S.B."/>
            <person name="Swart E.C."/>
            <person name="Gosai S."/>
            <person name="Prabakaran S."/>
            <person name="Witkowska E."/>
            <person name="Larue G.E."/>
            <person name="Fisher S."/>
            <person name="Freeman R.M."/>
            <person name="Gunawardena J."/>
            <person name="Chu W."/>
            <person name="Stover N.A."/>
            <person name="Gregory B.D."/>
            <person name="Nowacki M."/>
            <person name="Derisi J."/>
            <person name="Roy S.W."/>
            <person name="Marshall W.F."/>
            <person name="Sood P."/>
        </authorList>
    </citation>
    <scope>NUCLEOTIDE SEQUENCE [LARGE SCALE GENOMIC DNA]</scope>
    <source>
        <strain evidence="3">WM001</strain>
    </source>
</reference>
<protein>
    <recommendedName>
        <fullName evidence="5">EF-hand domain-containing protein</fullName>
    </recommendedName>
</protein>